<keyword evidence="3" id="KW-1185">Reference proteome</keyword>
<evidence type="ECO:0000313" key="2">
    <source>
        <dbReference type="EnsemblPlants" id="AUR62030159-RA:cds"/>
    </source>
</evidence>
<reference evidence="2" key="2">
    <citation type="submission" date="2021-03" db="UniProtKB">
        <authorList>
            <consortium name="EnsemblPlants"/>
        </authorList>
    </citation>
    <scope>IDENTIFICATION</scope>
</reference>
<dbReference type="Gramene" id="AUR62030159-RA">
    <property type="protein sequence ID" value="AUR62030159-RA:cds"/>
    <property type="gene ID" value="AUR62030159"/>
</dbReference>
<proteinExistence type="predicted"/>
<sequence>MARKMLVMEDSLLTNDDEDGGGRCTGVLSNYNTTAIEDPEDPLIETREQEDDDEQCSLALKALLKEVNVGEESYKTPTKGKSSVAISIEIEVCANVEVSLPPPLLECLDYEEFESNWPEVIKKHELEDDEWLQGKLLGLKLGD</sequence>
<name>A0A803MIR3_CHEQI</name>
<feature type="region of interest" description="Disordered" evidence="1">
    <location>
        <begin position="1"/>
        <end position="42"/>
    </location>
</feature>
<accession>A0A803MIR3</accession>
<organism evidence="2 3">
    <name type="scientific">Chenopodium quinoa</name>
    <name type="common">Quinoa</name>
    <dbReference type="NCBI Taxonomy" id="63459"/>
    <lineage>
        <taxon>Eukaryota</taxon>
        <taxon>Viridiplantae</taxon>
        <taxon>Streptophyta</taxon>
        <taxon>Embryophyta</taxon>
        <taxon>Tracheophyta</taxon>
        <taxon>Spermatophyta</taxon>
        <taxon>Magnoliopsida</taxon>
        <taxon>eudicotyledons</taxon>
        <taxon>Gunneridae</taxon>
        <taxon>Pentapetalae</taxon>
        <taxon>Caryophyllales</taxon>
        <taxon>Chenopodiaceae</taxon>
        <taxon>Chenopodioideae</taxon>
        <taxon>Atripliceae</taxon>
        <taxon>Chenopodium</taxon>
    </lineage>
</organism>
<dbReference type="EnsemblPlants" id="AUR62030159-RA">
    <property type="protein sequence ID" value="AUR62030159-RA:cds"/>
    <property type="gene ID" value="AUR62030159"/>
</dbReference>
<protein>
    <submittedName>
        <fullName evidence="2">Uncharacterized protein</fullName>
    </submittedName>
</protein>
<evidence type="ECO:0000313" key="3">
    <source>
        <dbReference type="Proteomes" id="UP000596660"/>
    </source>
</evidence>
<dbReference type="AlphaFoldDB" id="A0A803MIR3"/>
<evidence type="ECO:0000256" key="1">
    <source>
        <dbReference type="SAM" id="MobiDB-lite"/>
    </source>
</evidence>
<reference evidence="2" key="1">
    <citation type="journal article" date="2017" name="Nature">
        <title>The genome of Chenopodium quinoa.</title>
        <authorList>
            <person name="Jarvis D.E."/>
            <person name="Ho Y.S."/>
            <person name="Lightfoot D.J."/>
            <person name="Schmoeckel S.M."/>
            <person name="Li B."/>
            <person name="Borm T.J.A."/>
            <person name="Ohyanagi H."/>
            <person name="Mineta K."/>
            <person name="Michell C.T."/>
            <person name="Saber N."/>
            <person name="Kharbatia N.M."/>
            <person name="Rupper R.R."/>
            <person name="Sharp A.R."/>
            <person name="Dally N."/>
            <person name="Boughton B.A."/>
            <person name="Woo Y.H."/>
            <person name="Gao G."/>
            <person name="Schijlen E.G.W.M."/>
            <person name="Guo X."/>
            <person name="Momin A.A."/>
            <person name="Negrao S."/>
            <person name="Al-Babili S."/>
            <person name="Gehring C."/>
            <person name="Roessner U."/>
            <person name="Jung C."/>
            <person name="Murphy K."/>
            <person name="Arold S.T."/>
            <person name="Gojobori T."/>
            <person name="van der Linden C.G."/>
            <person name="van Loo E.N."/>
            <person name="Jellen E.N."/>
            <person name="Maughan P.J."/>
            <person name="Tester M."/>
        </authorList>
    </citation>
    <scope>NUCLEOTIDE SEQUENCE [LARGE SCALE GENOMIC DNA]</scope>
    <source>
        <strain evidence="2">cv. PI 614886</strain>
    </source>
</reference>
<dbReference type="Proteomes" id="UP000596660">
    <property type="component" value="Unplaced"/>
</dbReference>